<dbReference type="EMBL" id="UYRR01034056">
    <property type="protein sequence ID" value="VDK60242.1"/>
    <property type="molecule type" value="Genomic_DNA"/>
</dbReference>
<dbReference type="PROSITE" id="PS50808">
    <property type="entry name" value="ZF_BED"/>
    <property type="match status" value="1"/>
</dbReference>
<sequence length="591" mass="63182">MSASSPPTPEEALSCASNTSSPVPSSQAGARLAQSVSTPVLGALSKDDMDDASSSSDAIIIASPSTTQNAPQKQQHSTLRNSTSLASHLKRLISNSSPISTNTSNNATNHSTSNSLATAFDNRILNKQSSTLLASSSKLDDCLMRRGVTAKSNSDSNTNSALLNKLAGIATSSAQNLLLTNAVISNADSKNASANNKSKATSAQDALAKLIHSSNNGMMTASAAKGNQKQTTASTSSSKTNGATNNSSGGGEVRRQRRPFKQSTVWDHFLKLSDGNVQCVHCAKILKRKDSSTKTMWGHLRAIHFKGRDWTALQQQAQSGRSLVVNEAVVTNVDDSNSIYTDAALGAAPTQTAQSWLEEQLGISSTCSPSNDENNQFTLLRTNESSSSLNTAADLSDLEASDISNIAVHKRLNEIYYNNETPTQPYVKRNRPTSYSPNTTTTSSTTDLFLNTSSSKLNSSSTNGCLAAVRAALAGQQKNAVDDCFVRENSLTDLRELGVTPLSNACICLSVCRALLYSPRLSSPLKHYEHYPEIRDYTCCHTLARSLRPSFTLFCSIQAPTHCTLIMIVAFKRQPLPVRSTASFNYVLSSD</sequence>
<feature type="region of interest" description="Disordered" evidence="5">
    <location>
        <begin position="219"/>
        <end position="258"/>
    </location>
</feature>
<feature type="region of interest" description="Disordered" evidence="5">
    <location>
        <begin position="1"/>
        <end position="35"/>
    </location>
</feature>
<feature type="domain" description="BED-type" evidence="6">
    <location>
        <begin position="260"/>
        <end position="304"/>
    </location>
</feature>
<evidence type="ECO:0000256" key="2">
    <source>
        <dbReference type="ARBA" id="ARBA00022771"/>
    </source>
</evidence>
<evidence type="ECO:0000313" key="7">
    <source>
        <dbReference type="EMBL" id="VDK60242.1"/>
    </source>
</evidence>
<dbReference type="SUPFAM" id="SSF57667">
    <property type="entry name" value="beta-beta-alpha zinc fingers"/>
    <property type="match status" value="1"/>
</dbReference>
<organism evidence="9">
    <name type="scientific">Anisakis simplex</name>
    <name type="common">Herring worm</name>
    <dbReference type="NCBI Taxonomy" id="6269"/>
    <lineage>
        <taxon>Eukaryota</taxon>
        <taxon>Metazoa</taxon>
        <taxon>Ecdysozoa</taxon>
        <taxon>Nematoda</taxon>
        <taxon>Chromadorea</taxon>
        <taxon>Rhabditida</taxon>
        <taxon>Spirurina</taxon>
        <taxon>Ascaridomorpha</taxon>
        <taxon>Ascaridoidea</taxon>
        <taxon>Anisakidae</taxon>
        <taxon>Anisakis</taxon>
        <taxon>Anisakis simplex complex</taxon>
    </lineage>
</organism>
<keyword evidence="8" id="KW-1185">Reference proteome</keyword>
<dbReference type="Proteomes" id="UP000267096">
    <property type="component" value="Unassembled WGS sequence"/>
</dbReference>
<dbReference type="InterPro" id="IPR003656">
    <property type="entry name" value="Znf_BED"/>
</dbReference>
<dbReference type="GO" id="GO:0003677">
    <property type="term" value="F:DNA binding"/>
    <property type="evidence" value="ECO:0007669"/>
    <property type="project" value="InterPro"/>
</dbReference>
<evidence type="ECO:0000256" key="3">
    <source>
        <dbReference type="ARBA" id="ARBA00022833"/>
    </source>
</evidence>
<evidence type="ECO:0000256" key="4">
    <source>
        <dbReference type="PROSITE-ProRule" id="PRU00027"/>
    </source>
</evidence>
<accession>A0A0M3KAH6</accession>
<evidence type="ECO:0000313" key="9">
    <source>
        <dbReference type="WBParaSite" id="ASIM_0001797201-mRNA-1"/>
    </source>
</evidence>
<protein>
    <submittedName>
        <fullName evidence="9">BED-type domain-containing protein</fullName>
    </submittedName>
</protein>
<feature type="region of interest" description="Disordered" evidence="5">
    <location>
        <begin position="423"/>
        <end position="447"/>
    </location>
</feature>
<feature type="compositionally biased region" description="Low complexity" evidence="5">
    <location>
        <begin position="432"/>
        <end position="447"/>
    </location>
</feature>
<dbReference type="OrthoDB" id="5812526at2759"/>
<reference evidence="9" key="1">
    <citation type="submission" date="2017-02" db="UniProtKB">
        <authorList>
            <consortium name="WormBaseParasite"/>
        </authorList>
    </citation>
    <scope>IDENTIFICATION</scope>
</reference>
<evidence type="ECO:0000313" key="8">
    <source>
        <dbReference type="Proteomes" id="UP000267096"/>
    </source>
</evidence>
<feature type="compositionally biased region" description="Low complexity" evidence="5">
    <location>
        <begin position="227"/>
        <end position="247"/>
    </location>
</feature>
<gene>
    <name evidence="7" type="ORF">ASIM_LOCUS17374</name>
</gene>
<feature type="compositionally biased region" description="Polar residues" evidence="5">
    <location>
        <begin position="15"/>
        <end position="35"/>
    </location>
</feature>
<dbReference type="AlphaFoldDB" id="A0A0M3KAH6"/>
<dbReference type="WBParaSite" id="ASIM_0001797201-mRNA-1">
    <property type="protein sequence ID" value="ASIM_0001797201-mRNA-1"/>
    <property type="gene ID" value="ASIM_0001797201"/>
</dbReference>
<keyword evidence="2 4" id="KW-0863">Zinc-finger</keyword>
<evidence type="ECO:0000256" key="5">
    <source>
        <dbReference type="SAM" id="MobiDB-lite"/>
    </source>
</evidence>
<name>A0A0M3KAH6_ANISI</name>
<dbReference type="Pfam" id="PF02892">
    <property type="entry name" value="zf-BED"/>
    <property type="match status" value="1"/>
</dbReference>
<evidence type="ECO:0000259" key="6">
    <source>
        <dbReference type="PROSITE" id="PS50808"/>
    </source>
</evidence>
<dbReference type="InterPro" id="IPR036236">
    <property type="entry name" value="Znf_C2H2_sf"/>
</dbReference>
<evidence type="ECO:0000256" key="1">
    <source>
        <dbReference type="ARBA" id="ARBA00022723"/>
    </source>
</evidence>
<dbReference type="SMART" id="SM00614">
    <property type="entry name" value="ZnF_BED"/>
    <property type="match status" value="1"/>
</dbReference>
<reference evidence="7 8" key="2">
    <citation type="submission" date="2018-11" db="EMBL/GenBank/DDBJ databases">
        <authorList>
            <consortium name="Pathogen Informatics"/>
        </authorList>
    </citation>
    <scope>NUCLEOTIDE SEQUENCE [LARGE SCALE GENOMIC DNA]</scope>
</reference>
<proteinExistence type="predicted"/>
<dbReference type="GO" id="GO:0008270">
    <property type="term" value="F:zinc ion binding"/>
    <property type="evidence" value="ECO:0007669"/>
    <property type="project" value="UniProtKB-KW"/>
</dbReference>
<keyword evidence="3" id="KW-0862">Zinc</keyword>
<keyword evidence="1" id="KW-0479">Metal-binding</keyword>